<dbReference type="GO" id="GO:0003676">
    <property type="term" value="F:nucleic acid binding"/>
    <property type="evidence" value="ECO:0007669"/>
    <property type="project" value="InterPro"/>
</dbReference>
<dbReference type="InterPro" id="IPR044876">
    <property type="entry name" value="HRDC_dom_sf"/>
</dbReference>
<dbReference type="GO" id="GO:0008408">
    <property type="term" value="F:3'-5' exonuclease activity"/>
    <property type="evidence" value="ECO:0007669"/>
    <property type="project" value="InterPro"/>
</dbReference>
<organism evidence="5 6">
    <name type="scientific">Xylaria flabelliformis</name>
    <dbReference type="NCBI Taxonomy" id="2512241"/>
    <lineage>
        <taxon>Eukaryota</taxon>
        <taxon>Fungi</taxon>
        <taxon>Dikarya</taxon>
        <taxon>Ascomycota</taxon>
        <taxon>Pezizomycotina</taxon>
        <taxon>Sordariomycetes</taxon>
        <taxon>Xylariomycetidae</taxon>
        <taxon>Xylariales</taxon>
        <taxon>Xylariaceae</taxon>
        <taxon>Xylaria</taxon>
    </lineage>
</organism>
<sequence>MERITLGELLQRWTRAHGVKAKYVQVDKQVYDALWPGLGSEFVMGMEFWDWIKAKENWGEEDVLDWRDLDIDLSGMLGGPWAGPWALGFGSKPPTLRRSYIHLSLRMNKQSIATTSRQYALRRPLAAAPLCRWWRRNYSKIHSDSNVEVLYSKTKSHSESLARQFVNEPVLGFDMKWPWDAYIRPRLQDKAALIQLAKEGKVALFHISLHEGDTVADLITPTLKEIIESSKIKKAGVNVMSADFSRLRAYFNLEPKGAFELSHLYNLVTYGAVAPHLVTTKIRQLSMQAEEHLGLSLWKGRVRTSDWSQPLNQNQIQHAAIDAYACFMLFHRMNAKRLAMDPVPPLPRLAETYLHSATSKSSTLQLESSTEDGEVEVITATDFFGLMKDREQNGKITEGLLSIKQDDTDSESKIIDDMQGDVGDDVKDCKEASSEGKRESQLKHDDSEHNRNLAETEGHGSFSEFPTREAGSTSGEMAHDDILAELKKTKLTSFPSVTEYIDRCKELCFEIRSTGGIITDSELITFMIAGLPNTTQFNTLKSHLKWLRSSVGSLDLNFFLDQLANEEEAWLKAKKDKAARKSAGYNSLYCKLVSHRKELAKSQGVPAFLIASNSVLEDLALQRPSNEHELLLVPGIGVVKAAQFGPAWLEIISDFEREQVREDDHDEQKEVGESISVSLSEEISTLSKEPPTVLSPGLSFQLGETSLTKASSVLSQPREQDNSSDEDSSVFGPLMELPSPSALKRKRDVAVPSDLERQLNLPQDATRIAASLPASISVSTYPPVPIPASTVGRQHLQTPPRRFGLAESLRNKLEAYINGVVWAMQLKPSDPLISEDMLHYSVNAVPQTIEEFRRAQRLMKTCETVRMDIRRTIEKRTQDDRSGSR</sequence>
<dbReference type="AlphaFoldDB" id="A0A553HLH1"/>
<evidence type="ECO:0000256" key="2">
    <source>
        <dbReference type="ARBA" id="ARBA00022801"/>
    </source>
</evidence>
<dbReference type="SMART" id="SM00341">
    <property type="entry name" value="HRDC"/>
    <property type="match status" value="1"/>
</dbReference>
<evidence type="ECO:0000256" key="1">
    <source>
        <dbReference type="ARBA" id="ARBA00022722"/>
    </source>
</evidence>
<dbReference type="InterPro" id="IPR002562">
    <property type="entry name" value="3'-5'_exonuclease_dom"/>
</dbReference>
<dbReference type="OrthoDB" id="1920326at2759"/>
<evidence type="ECO:0000313" key="6">
    <source>
        <dbReference type="Proteomes" id="UP000319160"/>
    </source>
</evidence>
<reference evidence="6" key="1">
    <citation type="submission" date="2019-06" db="EMBL/GenBank/DDBJ databases">
        <title>Draft genome sequence of the griseofulvin-producing fungus Xylaria cubensis strain G536.</title>
        <authorList>
            <person name="Mead M.E."/>
            <person name="Raja H.A."/>
            <person name="Steenwyk J.L."/>
            <person name="Knowles S.L."/>
            <person name="Oberlies N.H."/>
            <person name="Rokas A."/>
        </authorList>
    </citation>
    <scope>NUCLEOTIDE SEQUENCE [LARGE SCALE GENOMIC DNA]</scope>
    <source>
        <strain evidence="6">G536</strain>
    </source>
</reference>
<dbReference type="GO" id="GO:0005737">
    <property type="term" value="C:cytoplasm"/>
    <property type="evidence" value="ECO:0007669"/>
    <property type="project" value="TreeGrafter"/>
</dbReference>
<feature type="domain" description="HRDC" evidence="4">
    <location>
        <begin position="582"/>
        <end position="662"/>
    </location>
</feature>
<keyword evidence="6" id="KW-1185">Reference proteome</keyword>
<dbReference type="SMART" id="SM00474">
    <property type="entry name" value="35EXOc"/>
    <property type="match status" value="1"/>
</dbReference>
<feature type="region of interest" description="Disordered" evidence="3">
    <location>
        <begin position="710"/>
        <end position="749"/>
    </location>
</feature>
<keyword evidence="1" id="KW-0540">Nuclease</keyword>
<evidence type="ECO:0000256" key="3">
    <source>
        <dbReference type="SAM" id="MobiDB-lite"/>
    </source>
</evidence>
<evidence type="ECO:0000259" key="4">
    <source>
        <dbReference type="PROSITE" id="PS50967"/>
    </source>
</evidence>
<dbReference type="SUPFAM" id="SSF47819">
    <property type="entry name" value="HRDC-like"/>
    <property type="match status" value="1"/>
</dbReference>
<dbReference type="InterPro" id="IPR051132">
    <property type="entry name" value="3-5_Exonuclease_domain"/>
</dbReference>
<dbReference type="PROSITE" id="PS50967">
    <property type="entry name" value="HRDC"/>
    <property type="match status" value="1"/>
</dbReference>
<dbReference type="EMBL" id="VFLP01000080">
    <property type="protein sequence ID" value="TRX88756.1"/>
    <property type="molecule type" value="Genomic_DNA"/>
</dbReference>
<proteinExistence type="predicted"/>
<dbReference type="PANTHER" id="PTHR13620:SF104">
    <property type="entry name" value="EXONUCLEASE 3'-5' DOMAIN-CONTAINING PROTEIN 2"/>
    <property type="match status" value="1"/>
</dbReference>
<dbReference type="GO" id="GO:0005634">
    <property type="term" value="C:nucleus"/>
    <property type="evidence" value="ECO:0007669"/>
    <property type="project" value="TreeGrafter"/>
</dbReference>
<dbReference type="Gene3D" id="1.10.150.80">
    <property type="entry name" value="HRDC domain"/>
    <property type="match status" value="1"/>
</dbReference>
<dbReference type="Proteomes" id="UP000319160">
    <property type="component" value="Unassembled WGS sequence"/>
</dbReference>
<dbReference type="SUPFAM" id="SSF53098">
    <property type="entry name" value="Ribonuclease H-like"/>
    <property type="match status" value="1"/>
</dbReference>
<protein>
    <recommendedName>
        <fullName evidence="4">HRDC domain-containing protein</fullName>
    </recommendedName>
</protein>
<dbReference type="STRING" id="2512241.A0A553HLH1"/>
<dbReference type="Gene3D" id="3.30.420.10">
    <property type="entry name" value="Ribonuclease H-like superfamily/Ribonuclease H"/>
    <property type="match status" value="1"/>
</dbReference>
<dbReference type="InterPro" id="IPR036397">
    <property type="entry name" value="RNaseH_sf"/>
</dbReference>
<feature type="compositionally biased region" description="Basic and acidic residues" evidence="3">
    <location>
        <begin position="424"/>
        <end position="458"/>
    </location>
</feature>
<dbReference type="Pfam" id="PF01612">
    <property type="entry name" value="DNA_pol_A_exo1"/>
    <property type="match status" value="1"/>
</dbReference>
<keyword evidence="2" id="KW-0378">Hydrolase</keyword>
<gene>
    <name evidence="5" type="ORF">FHL15_010326</name>
</gene>
<feature type="region of interest" description="Disordered" evidence="3">
    <location>
        <begin position="415"/>
        <end position="475"/>
    </location>
</feature>
<dbReference type="InterPro" id="IPR012337">
    <property type="entry name" value="RNaseH-like_sf"/>
</dbReference>
<dbReference type="CDD" id="cd06141">
    <property type="entry name" value="WRN_exo"/>
    <property type="match status" value="1"/>
</dbReference>
<dbReference type="GO" id="GO:0000166">
    <property type="term" value="F:nucleotide binding"/>
    <property type="evidence" value="ECO:0007669"/>
    <property type="project" value="InterPro"/>
</dbReference>
<name>A0A553HLH1_9PEZI</name>
<dbReference type="Pfam" id="PF00570">
    <property type="entry name" value="HRDC"/>
    <property type="match status" value="1"/>
</dbReference>
<dbReference type="InterPro" id="IPR010997">
    <property type="entry name" value="HRDC-like_sf"/>
</dbReference>
<dbReference type="PANTHER" id="PTHR13620">
    <property type="entry name" value="3-5 EXONUCLEASE"/>
    <property type="match status" value="1"/>
</dbReference>
<comment type="caution">
    <text evidence="5">The sequence shown here is derived from an EMBL/GenBank/DDBJ whole genome shotgun (WGS) entry which is preliminary data.</text>
</comment>
<evidence type="ECO:0000313" key="5">
    <source>
        <dbReference type="EMBL" id="TRX88756.1"/>
    </source>
</evidence>
<dbReference type="InterPro" id="IPR002121">
    <property type="entry name" value="HRDC_dom"/>
</dbReference>
<dbReference type="GO" id="GO:0006139">
    <property type="term" value="P:nucleobase-containing compound metabolic process"/>
    <property type="evidence" value="ECO:0007669"/>
    <property type="project" value="InterPro"/>
</dbReference>
<accession>A0A553HLH1</accession>